<proteinExistence type="predicted"/>
<dbReference type="GO" id="GO:0009055">
    <property type="term" value="F:electron transfer activity"/>
    <property type="evidence" value="ECO:0007669"/>
    <property type="project" value="InterPro"/>
</dbReference>
<dbReference type="SUPFAM" id="SSF81342">
    <property type="entry name" value="Transmembrane di-heme cytochromes"/>
    <property type="match status" value="1"/>
</dbReference>
<feature type="transmembrane region" description="Helical" evidence="7">
    <location>
        <begin position="27"/>
        <end position="46"/>
    </location>
</feature>
<dbReference type="Pfam" id="PF01292">
    <property type="entry name" value="Ni_hydr_CYTB"/>
    <property type="match status" value="1"/>
</dbReference>
<dbReference type="GO" id="GO:0005886">
    <property type="term" value="C:plasma membrane"/>
    <property type="evidence" value="ECO:0007669"/>
    <property type="project" value="UniProtKB-SubCell"/>
</dbReference>
<feature type="transmembrane region" description="Helical" evidence="7">
    <location>
        <begin position="84"/>
        <end position="109"/>
    </location>
</feature>
<evidence type="ECO:0000256" key="7">
    <source>
        <dbReference type="SAM" id="Phobius"/>
    </source>
</evidence>
<dbReference type="Proteomes" id="UP000037660">
    <property type="component" value="Unassembled WGS sequence"/>
</dbReference>
<feature type="transmembrane region" description="Helical" evidence="7">
    <location>
        <begin position="178"/>
        <end position="196"/>
    </location>
</feature>
<dbReference type="InterPro" id="IPR016174">
    <property type="entry name" value="Di-haem_cyt_TM"/>
</dbReference>
<comment type="subcellular location">
    <subcellularLocation>
        <location evidence="1">Cell membrane</location>
        <topology evidence="1">Multi-pass membrane protein</topology>
    </subcellularLocation>
</comment>
<comment type="caution">
    <text evidence="9">The sequence shown here is derived from an EMBL/GenBank/DDBJ whole genome shotgun (WGS) entry which is preliminary data.</text>
</comment>
<dbReference type="InterPro" id="IPR051542">
    <property type="entry name" value="Hydrogenase_cytochrome"/>
</dbReference>
<dbReference type="PANTHER" id="PTHR30485">
    <property type="entry name" value="NI/FE-HYDROGENASE 1 B-TYPE CYTOCHROME SUBUNIT"/>
    <property type="match status" value="1"/>
</dbReference>
<keyword evidence="5 7" id="KW-0472">Membrane</keyword>
<evidence type="ECO:0000256" key="4">
    <source>
        <dbReference type="ARBA" id="ARBA00022989"/>
    </source>
</evidence>
<evidence type="ECO:0000256" key="6">
    <source>
        <dbReference type="SAM" id="MobiDB-lite"/>
    </source>
</evidence>
<keyword evidence="10" id="KW-1185">Reference proteome</keyword>
<feature type="transmembrane region" description="Helical" evidence="7">
    <location>
        <begin position="129"/>
        <end position="151"/>
    </location>
</feature>
<gene>
    <name evidence="9" type="ORF">ISF6_5330</name>
</gene>
<dbReference type="Gene3D" id="1.20.950.20">
    <property type="entry name" value="Transmembrane di-heme cytochromes, Chain C"/>
    <property type="match status" value="1"/>
</dbReference>
<evidence type="ECO:0000313" key="9">
    <source>
        <dbReference type="EMBL" id="GAP38777.1"/>
    </source>
</evidence>
<evidence type="ECO:0000256" key="5">
    <source>
        <dbReference type="ARBA" id="ARBA00023136"/>
    </source>
</evidence>
<evidence type="ECO:0000256" key="2">
    <source>
        <dbReference type="ARBA" id="ARBA00022475"/>
    </source>
</evidence>
<feature type="compositionally biased region" description="Low complexity" evidence="6">
    <location>
        <begin position="200"/>
        <end position="220"/>
    </location>
</feature>
<organism evidence="9 10">
    <name type="scientific">Piscinibacter sakaiensis</name>
    <name type="common">Ideonella sakaiensis</name>
    <dbReference type="NCBI Taxonomy" id="1547922"/>
    <lineage>
        <taxon>Bacteria</taxon>
        <taxon>Pseudomonadati</taxon>
        <taxon>Pseudomonadota</taxon>
        <taxon>Betaproteobacteria</taxon>
        <taxon>Burkholderiales</taxon>
        <taxon>Sphaerotilaceae</taxon>
        <taxon>Piscinibacter</taxon>
    </lineage>
</organism>
<evidence type="ECO:0000259" key="8">
    <source>
        <dbReference type="Pfam" id="PF01292"/>
    </source>
</evidence>
<dbReference type="PANTHER" id="PTHR30485:SF2">
    <property type="entry name" value="BLL0597 PROTEIN"/>
    <property type="match status" value="1"/>
</dbReference>
<evidence type="ECO:0000313" key="10">
    <source>
        <dbReference type="Proteomes" id="UP000037660"/>
    </source>
</evidence>
<name>A0A0K8P818_PISS1</name>
<accession>A0A0K8P818</accession>
<reference evidence="10" key="1">
    <citation type="submission" date="2015-07" db="EMBL/GenBank/DDBJ databases">
        <title>Discovery of a poly(ethylene terephthalate assimilation.</title>
        <authorList>
            <person name="Yoshida S."/>
            <person name="Hiraga K."/>
            <person name="Takehana T."/>
            <person name="Taniguchi I."/>
            <person name="Yamaji H."/>
            <person name="Maeda Y."/>
            <person name="Toyohara K."/>
            <person name="Miyamoto K."/>
            <person name="Kimura Y."/>
            <person name="Oda K."/>
        </authorList>
    </citation>
    <scope>NUCLEOTIDE SEQUENCE [LARGE SCALE GENOMIC DNA]</scope>
    <source>
        <strain evidence="10">NBRC 110686 / TISTR 2288 / 201-F6</strain>
    </source>
</reference>
<dbReference type="GO" id="GO:0022904">
    <property type="term" value="P:respiratory electron transport chain"/>
    <property type="evidence" value="ECO:0007669"/>
    <property type="project" value="InterPro"/>
</dbReference>
<reference evidence="9 10" key="2">
    <citation type="journal article" date="2016" name="Science">
        <title>A bacterium that degrades and assimilates poly(ethylene terephthalate).</title>
        <authorList>
            <person name="Yoshida S."/>
            <person name="Hiraga K."/>
            <person name="Takehana T."/>
            <person name="Taniguchi I."/>
            <person name="Yamaji H."/>
            <person name="Maeda Y."/>
            <person name="Toyohara K."/>
            <person name="Miyamoto K."/>
            <person name="Kimura Y."/>
            <person name="Oda K."/>
        </authorList>
    </citation>
    <scope>NUCLEOTIDE SEQUENCE [LARGE SCALE GENOMIC DNA]</scope>
    <source>
        <strain evidence="10">NBRC 110686 / TISTR 2288 / 201-F6</strain>
    </source>
</reference>
<protein>
    <recommendedName>
        <fullName evidence="8">Cytochrome b561 bacterial/Ni-hydrogenase domain-containing protein</fullName>
    </recommendedName>
</protein>
<keyword evidence="3 7" id="KW-0812">Transmembrane</keyword>
<dbReference type="InterPro" id="IPR011577">
    <property type="entry name" value="Cyt_b561_bac/Ni-Hgenase"/>
</dbReference>
<evidence type="ECO:0000256" key="3">
    <source>
        <dbReference type="ARBA" id="ARBA00022692"/>
    </source>
</evidence>
<keyword evidence="2" id="KW-1003">Cell membrane</keyword>
<dbReference type="STRING" id="1547922.ISF6_5330"/>
<evidence type="ECO:0000256" key="1">
    <source>
        <dbReference type="ARBA" id="ARBA00004651"/>
    </source>
</evidence>
<sequence>MFHALFAASFTGAYLSADSESWRLLHVTLGSLAGALLLWRVVYGLVGPRHARLTLLGRRVAGLAAWLRGLASHRSGPGALARQGLPLAMGAVLVTLLALAVPLVLSGLGNDQGWGGAAAEQLLEEVHEFLGNTVLALVLAHLGLLALLGLLRRQNPALPMLSGRVPGSGPDRVTHDRAGLAVLLLLAALAFGAWQLSAAPGDAGAGTTDKGTTEAAAAGAPPAPARRARAPHGDDDD</sequence>
<feature type="domain" description="Cytochrome b561 bacterial/Ni-hydrogenase" evidence="8">
    <location>
        <begin position="2"/>
        <end position="163"/>
    </location>
</feature>
<dbReference type="AlphaFoldDB" id="A0A0K8P818"/>
<keyword evidence="4 7" id="KW-1133">Transmembrane helix</keyword>
<dbReference type="EMBL" id="BBYR01000085">
    <property type="protein sequence ID" value="GAP38777.1"/>
    <property type="molecule type" value="Genomic_DNA"/>
</dbReference>
<dbReference type="GO" id="GO:0020037">
    <property type="term" value="F:heme binding"/>
    <property type="evidence" value="ECO:0007669"/>
    <property type="project" value="TreeGrafter"/>
</dbReference>
<feature type="region of interest" description="Disordered" evidence="6">
    <location>
        <begin position="200"/>
        <end position="237"/>
    </location>
</feature>